<dbReference type="OrthoDB" id="9762009at2"/>
<keyword evidence="1" id="KW-1003">Cell membrane</keyword>
<dbReference type="CDD" id="cd09110">
    <property type="entry name" value="PLDc_CLS_1"/>
    <property type="match status" value="1"/>
</dbReference>
<dbReference type="GO" id="GO:0032049">
    <property type="term" value="P:cardiolipin biosynthetic process"/>
    <property type="evidence" value="ECO:0007669"/>
    <property type="project" value="InterPro"/>
</dbReference>
<dbReference type="PROSITE" id="PS50035">
    <property type="entry name" value="PLD"/>
    <property type="match status" value="2"/>
</dbReference>
<dbReference type="InterPro" id="IPR025202">
    <property type="entry name" value="PLD-like_dom"/>
</dbReference>
<dbReference type="SMART" id="SM00155">
    <property type="entry name" value="PLDc"/>
    <property type="match status" value="2"/>
</dbReference>
<gene>
    <name evidence="1 4" type="primary">clsB</name>
    <name evidence="4" type="ORF">DZC73_04630</name>
</gene>
<feature type="active site" evidence="1">
    <location>
        <position position="164"/>
    </location>
</feature>
<dbReference type="PANTHER" id="PTHR21248">
    <property type="entry name" value="CARDIOLIPIN SYNTHASE"/>
    <property type="match status" value="1"/>
</dbReference>
<reference evidence="4 5" key="1">
    <citation type="submission" date="2018-08" db="EMBL/GenBank/DDBJ databases">
        <authorList>
            <person name="Khan S.A."/>
            <person name="Jeon C.O."/>
            <person name="Chun B.H."/>
            <person name="Jeong S.E."/>
        </authorList>
    </citation>
    <scope>NUCLEOTIDE SEQUENCE [LARGE SCALE GENOMIC DNA]</scope>
    <source>
        <strain evidence="4 5">S-16</strain>
    </source>
</reference>
<proteinExistence type="inferred from homology"/>
<evidence type="ECO:0000256" key="1">
    <source>
        <dbReference type="HAMAP-Rule" id="MF_01917"/>
    </source>
</evidence>
<keyword evidence="1" id="KW-0444">Lipid biosynthesis</keyword>
<dbReference type="GO" id="GO:0005886">
    <property type="term" value="C:plasma membrane"/>
    <property type="evidence" value="ECO:0007669"/>
    <property type="project" value="UniProtKB-SubCell"/>
</dbReference>
<feature type="domain" description="PLD phosphodiesterase" evidence="3">
    <location>
        <begin position="358"/>
        <end position="385"/>
    </location>
</feature>
<dbReference type="AlphaFoldDB" id="A0A3N7HXX1"/>
<comment type="function">
    <text evidence="1">Catalyzes the phosphatidyl group transfer from one phosphatidylglycerol molecule to another to form cardiolipin (CL) (diphosphatidylglycerol) and glycerol.</text>
</comment>
<evidence type="ECO:0000313" key="4">
    <source>
        <dbReference type="EMBL" id="RQP26316.1"/>
    </source>
</evidence>
<dbReference type="Pfam" id="PF13091">
    <property type="entry name" value="PLDc_2"/>
    <property type="match status" value="2"/>
</dbReference>
<keyword evidence="5" id="KW-1185">Reference proteome</keyword>
<comment type="caution">
    <text evidence="4">The sequence shown here is derived from an EMBL/GenBank/DDBJ whole genome shotgun (WGS) entry which is preliminary data.</text>
</comment>
<dbReference type="EMBL" id="QUSW01000001">
    <property type="protein sequence ID" value="RQP26316.1"/>
    <property type="molecule type" value="Genomic_DNA"/>
</dbReference>
<evidence type="ECO:0000313" key="5">
    <source>
        <dbReference type="Proteomes" id="UP000267464"/>
    </source>
</evidence>
<dbReference type="GO" id="GO:0008808">
    <property type="term" value="F:cardiolipin synthase activity"/>
    <property type="evidence" value="ECO:0007669"/>
    <property type="project" value="InterPro"/>
</dbReference>
<organism evidence="4 5">
    <name type="scientific">Piscinibacter terrae</name>
    <dbReference type="NCBI Taxonomy" id="2496871"/>
    <lineage>
        <taxon>Bacteria</taxon>
        <taxon>Pseudomonadati</taxon>
        <taxon>Pseudomonadota</taxon>
        <taxon>Betaproteobacteria</taxon>
        <taxon>Burkholderiales</taxon>
        <taxon>Sphaerotilaceae</taxon>
        <taxon>Piscinibacter</taxon>
    </lineage>
</organism>
<feature type="region of interest" description="Disordered" evidence="2">
    <location>
        <begin position="1"/>
        <end position="35"/>
    </location>
</feature>
<dbReference type="Gene3D" id="3.30.870.10">
    <property type="entry name" value="Endonuclease Chain A"/>
    <property type="match status" value="2"/>
</dbReference>
<feature type="active site" evidence="1">
    <location>
        <position position="363"/>
    </location>
</feature>
<feature type="active site" evidence="1">
    <location>
        <position position="365"/>
    </location>
</feature>
<name>A0A3N7HXX1_9BURK</name>
<dbReference type="SUPFAM" id="SSF56024">
    <property type="entry name" value="Phospholipase D/nuclease"/>
    <property type="match status" value="2"/>
</dbReference>
<evidence type="ECO:0000256" key="2">
    <source>
        <dbReference type="SAM" id="MobiDB-lite"/>
    </source>
</evidence>
<dbReference type="EC" id="2.7.8.-" evidence="1"/>
<dbReference type="PANTHER" id="PTHR21248:SF22">
    <property type="entry name" value="PHOSPHOLIPASE D"/>
    <property type="match status" value="1"/>
</dbReference>
<dbReference type="Proteomes" id="UP000267464">
    <property type="component" value="Unassembled WGS sequence"/>
</dbReference>
<feature type="active site" evidence="1">
    <location>
        <position position="370"/>
    </location>
</feature>
<sequence>MRRRTRDRLNLDEQQGVPEPSGDSPAPPQAAEGVSLDPLARVVPRAMFTGGNDVRLKRGGDELFPAMLEAIEAARHEIWLATYIFNDDPAAMRIAKALCDAAARGVQVKVVADGFGSRTKIAGLRELFRATNVGISVFRPIHRWWNWLQPGQLRRLHQKLCVVDGEVAFVGGINIIDDKLDQNHGWSEEPRLDFAVQVRGPVVKPIEQACKAVWTRAQLGEDFKEEMMALARAAEPVARAKRLLKRLRMPTLKAAKTKLTDLAPVRAAFVLRDNLRRRRTIERSYIAAIRKATTRIDLASPYFYPGGGFRTALRQAARRGVQVRLLLQGKLDYRIAGLAARTLYNELLAAGVHIYEYTPAFLHAKVALTDHEWATVGSSNIDPLSLLLNLEANIVVRDPQFNAQLREEFDRAFAASMEVVPAQAKRRLVEGALTRGFIAWIAHVYLRIAGATGKY</sequence>
<comment type="similarity">
    <text evidence="1">Belongs to the phospholipase D family. Cardiolipin synthase subfamily. ClsB sub-subfamily.</text>
</comment>
<feature type="domain" description="PLD phosphodiesterase" evidence="3">
    <location>
        <begin position="152"/>
        <end position="179"/>
    </location>
</feature>
<keyword evidence="1" id="KW-0594">Phospholipid biosynthesis</keyword>
<feature type="active site" evidence="1">
    <location>
        <position position="159"/>
    </location>
</feature>
<comment type="catalytic activity">
    <reaction evidence="1">
        <text>2 a 1,2-diacyl-sn-glycero-3-phospho-(1'-sn-glycerol) = a cardiolipin + glycerol</text>
        <dbReference type="Rhea" id="RHEA:31451"/>
        <dbReference type="ChEBI" id="CHEBI:17754"/>
        <dbReference type="ChEBI" id="CHEBI:62237"/>
        <dbReference type="ChEBI" id="CHEBI:64716"/>
    </reaction>
</comment>
<dbReference type="CDD" id="cd09159">
    <property type="entry name" value="PLDc_ybhO_like_2"/>
    <property type="match status" value="1"/>
</dbReference>
<keyword evidence="1" id="KW-0443">Lipid metabolism</keyword>
<dbReference type="InterPro" id="IPR030872">
    <property type="entry name" value="Cardiolipin_synth_ClsB"/>
</dbReference>
<keyword evidence="1" id="KW-0808">Transferase</keyword>
<keyword evidence="1" id="KW-0472">Membrane</keyword>
<reference evidence="4 5" key="2">
    <citation type="submission" date="2018-12" db="EMBL/GenBank/DDBJ databases">
        <title>Rhizobacter gummiphilus sp. nov., a rubber-degrading bacterium isolated from the soil of a botanical garden in Japan.</title>
        <authorList>
            <person name="Shunsuke S.S."/>
        </authorList>
    </citation>
    <scope>NUCLEOTIDE SEQUENCE [LARGE SCALE GENOMIC DNA]</scope>
    <source>
        <strain evidence="4 5">S-16</strain>
    </source>
</reference>
<feature type="active site" evidence="1">
    <location>
        <position position="157"/>
    </location>
</feature>
<protein>
    <recommendedName>
        <fullName evidence="1">Cardiolipin synthase B</fullName>
        <shortName evidence="1">CL synthase</shortName>
        <ecNumber evidence="1">2.7.8.-</ecNumber>
    </recommendedName>
</protein>
<keyword evidence="1" id="KW-1208">Phospholipid metabolism</keyword>
<dbReference type="InterPro" id="IPR001736">
    <property type="entry name" value="PLipase_D/transphosphatidylase"/>
</dbReference>
<comment type="subcellular location">
    <subcellularLocation>
        <location evidence="1">Cell membrane</location>
        <topology evidence="1">Peripheral membrane protein</topology>
    </subcellularLocation>
</comment>
<evidence type="ECO:0000259" key="3">
    <source>
        <dbReference type="PROSITE" id="PS50035"/>
    </source>
</evidence>
<dbReference type="NCBIfam" id="NF008427">
    <property type="entry name" value="PRK11263.1"/>
    <property type="match status" value="1"/>
</dbReference>
<accession>A0A3N7HXX1</accession>
<dbReference type="HAMAP" id="MF_01917">
    <property type="entry name" value="Cardiolipin_synth_ClsB"/>
    <property type="match status" value="1"/>
</dbReference>